<dbReference type="GO" id="GO:0016740">
    <property type="term" value="F:transferase activity"/>
    <property type="evidence" value="ECO:0007669"/>
    <property type="project" value="UniProtKB-KW"/>
</dbReference>
<dbReference type="Proteomes" id="UP000558475">
    <property type="component" value="Unassembled WGS sequence"/>
</dbReference>
<evidence type="ECO:0000259" key="1">
    <source>
        <dbReference type="Pfam" id="PF13480"/>
    </source>
</evidence>
<evidence type="ECO:0000313" key="3">
    <source>
        <dbReference type="Proteomes" id="UP000558475"/>
    </source>
</evidence>
<proteinExistence type="predicted"/>
<feature type="domain" description="BioF2-like acetyltransferase" evidence="1">
    <location>
        <begin position="168"/>
        <end position="317"/>
    </location>
</feature>
<dbReference type="EMBL" id="JAAXZB010000001">
    <property type="protein sequence ID" value="NKW09746.1"/>
    <property type="molecule type" value="Genomic_DNA"/>
</dbReference>
<dbReference type="InterPro" id="IPR016181">
    <property type="entry name" value="Acyl_CoA_acyltransferase"/>
</dbReference>
<dbReference type="Pfam" id="PF13480">
    <property type="entry name" value="Acetyltransf_6"/>
    <property type="match status" value="1"/>
</dbReference>
<accession>A0A7X6FPU1</accession>
<dbReference type="Gene3D" id="3.40.630.30">
    <property type="match status" value="1"/>
</dbReference>
<sequence>MAGDVAARILTDFKEIGQFWNDAAAIHGAPQSFAWIHNWHAIVNADSFVVGLFDSNGPILLVPLEVVSQNGAKIARYPGGSHANCNFPWLRKEYGGILGREVVRQLIEVIRKARPDIDALSLTRQFSELQGAASPLLTLGKAPNPNPVLAASLDGGFDAVLDRANRKRKLKKHRQHSRRYEESGGWRVARPQTRTESDTILDLYFAMKAQRFRKMGIRDPFADENVRNFFKALFDVELARGQNLNELRFLEVGGTVRSIIGKLFGNTGPTVEFAAIAEDELMAASPGEFLFFEDISHSCGEGHSIYSFGIGDEPYKREWCDLEFTIYDTLIPLSTKGKFFTVLQSVRNAIAGSIKRNPRLWGLAKTLRSRFAKGRGA</sequence>
<dbReference type="SUPFAM" id="SSF55729">
    <property type="entry name" value="Acyl-CoA N-acyltransferases (Nat)"/>
    <property type="match status" value="1"/>
</dbReference>
<keyword evidence="2" id="KW-0808">Transferase</keyword>
<protein>
    <submittedName>
        <fullName evidence="2">GNAT family N-acetyltransferase</fullName>
    </submittedName>
</protein>
<name>A0A7X6FPU1_9HYPH</name>
<reference evidence="2 3" key="1">
    <citation type="submission" date="2020-04" db="EMBL/GenBank/DDBJ databases">
        <title>Whole genome sequencing of clinical and environmental type strains of Ochrobactrum.</title>
        <authorList>
            <person name="Dharne M."/>
        </authorList>
    </citation>
    <scope>NUCLEOTIDE SEQUENCE [LARGE SCALE GENOMIC DNA]</scope>
    <source>
        <strain evidence="2 3">DSM 13340</strain>
    </source>
</reference>
<gene>
    <name evidence="2" type="ORF">HGG76_09515</name>
</gene>
<organism evidence="2 3">
    <name type="scientific">Brucella tritici</name>
    <dbReference type="NCBI Taxonomy" id="94626"/>
    <lineage>
        <taxon>Bacteria</taxon>
        <taxon>Pseudomonadati</taxon>
        <taxon>Pseudomonadota</taxon>
        <taxon>Alphaproteobacteria</taxon>
        <taxon>Hyphomicrobiales</taxon>
        <taxon>Brucellaceae</taxon>
        <taxon>Brucella/Ochrobactrum group</taxon>
        <taxon>Brucella</taxon>
    </lineage>
</organism>
<dbReference type="AlphaFoldDB" id="A0A7X6FPU1"/>
<comment type="caution">
    <text evidence="2">The sequence shown here is derived from an EMBL/GenBank/DDBJ whole genome shotgun (WGS) entry which is preliminary data.</text>
</comment>
<dbReference type="InterPro" id="IPR038740">
    <property type="entry name" value="BioF2-like_GNAT_dom"/>
</dbReference>
<evidence type="ECO:0000313" key="2">
    <source>
        <dbReference type="EMBL" id="NKW09746.1"/>
    </source>
</evidence>